<comment type="caution">
    <text evidence="1">The sequence shown here is derived from an EMBL/GenBank/DDBJ whole genome shotgun (WGS) entry which is preliminary data.</text>
</comment>
<dbReference type="AlphaFoldDB" id="A0A096EV87"/>
<dbReference type="EMBL" id="AWTP01000046">
    <property type="protein sequence ID" value="KGH18552.1"/>
    <property type="molecule type" value="Genomic_DNA"/>
</dbReference>
<evidence type="ECO:0000313" key="1">
    <source>
        <dbReference type="EMBL" id="KGH18552.1"/>
    </source>
</evidence>
<proteinExistence type="predicted"/>
<organism evidence="1 2">
    <name type="scientific">Comamonas thiooxydans</name>
    <dbReference type="NCBI Taxonomy" id="363952"/>
    <lineage>
        <taxon>Bacteria</taxon>
        <taxon>Pseudomonadati</taxon>
        <taxon>Pseudomonadota</taxon>
        <taxon>Betaproteobacteria</taxon>
        <taxon>Burkholderiales</taxon>
        <taxon>Comamonadaceae</taxon>
        <taxon>Comamonas</taxon>
    </lineage>
</organism>
<keyword evidence="2" id="KW-1185">Reference proteome</keyword>
<accession>A0A096EV87</accession>
<evidence type="ECO:0000313" key="2">
    <source>
        <dbReference type="Proteomes" id="UP000029549"/>
    </source>
</evidence>
<gene>
    <name evidence="1" type="ORF">P608_05170</name>
</gene>
<reference evidence="1 2" key="1">
    <citation type="submission" date="2013-09" db="EMBL/GenBank/DDBJ databases">
        <title>High correlation between genotypes and phenotypes of environmental bacteria Comamonas testosteroni strains.</title>
        <authorList>
            <person name="Liu L."/>
            <person name="Zhu W."/>
            <person name="Xia X."/>
            <person name="Xu B."/>
            <person name="Luo M."/>
            <person name="Wang G."/>
        </authorList>
    </citation>
    <scope>NUCLEOTIDE SEQUENCE [LARGE SCALE GENOMIC DNA]</scope>
    <source>
        <strain evidence="1 2">DF2</strain>
    </source>
</reference>
<name>A0A096EV87_9BURK</name>
<protein>
    <submittedName>
        <fullName evidence="1">Uncharacterized protein</fullName>
    </submittedName>
</protein>
<sequence length="37" mass="4140">MVIMAPALCRFLDQDLEWLALRIDAGTVSIRAMKPHG</sequence>
<dbReference type="Proteomes" id="UP000029549">
    <property type="component" value="Unassembled WGS sequence"/>
</dbReference>